<evidence type="ECO:0000313" key="2">
    <source>
        <dbReference type="EMBL" id="GAA1554881.1"/>
    </source>
</evidence>
<feature type="compositionally biased region" description="Basic and acidic residues" evidence="1">
    <location>
        <begin position="70"/>
        <end position="84"/>
    </location>
</feature>
<keyword evidence="3" id="KW-1185">Reference proteome</keyword>
<evidence type="ECO:0008006" key="4">
    <source>
        <dbReference type="Google" id="ProtNLM"/>
    </source>
</evidence>
<feature type="compositionally biased region" description="Pro residues" evidence="1">
    <location>
        <begin position="50"/>
        <end position="64"/>
    </location>
</feature>
<feature type="compositionally biased region" description="Basic and acidic residues" evidence="1">
    <location>
        <begin position="120"/>
        <end position="132"/>
    </location>
</feature>
<proteinExistence type="predicted"/>
<feature type="region of interest" description="Disordered" evidence="1">
    <location>
        <begin position="39"/>
        <end position="159"/>
    </location>
</feature>
<feature type="compositionally biased region" description="Low complexity" evidence="1">
    <location>
        <begin position="109"/>
        <end position="119"/>
    </location>
</feature>
<sequence>MDDRIDMFEQVFEHGVMAGIQTPTSRATALDKARLLLAQAQAQKAATTPTPAPSQPPPEPPTPPVTSFDPDPHHPDHLHPDSHHPHTVSHHPHHSRHPHAALTHHDSAYPDPTDPSSTSSDRDPHHPDHPHADSAGCGSTRPHHTCESSAGSTQLGPDGAEVRLASVGGTRIPSAARVQQALDTAEVDRNLPTHPAVSGLLAGANLRGGSVYSVRGSTALTMALMAGPSADGAWCGVVGIPSFGVEAAHGFGIDLERLVLVPHPGPDWLSVVAALVDALTVVVVRPPGEVTPGEASRLAARLRTRGAMLIASGSWPGSEARFEIESSAWTGLGTGEGLLTARQATVTVTTRRAATPTNHHLWLPAPDGTIHPATPTTTPQPTPWPTPIEAAG</sequence>
<feature type="region of interest" description="Disordered" evidence="1">
    <location>
        <begin position="358"/>
        <end position="392"/>
    </location>
</feature>
<feature type="compositionally biased region" description="Basic residues" evidence="1">
    <location>
        <begin position="85"/>
        <end position="99"/>
    </location>
</feature>
<organism evidence="2 3">
    <name type="scientific">Kribbella hippodromi</name>
    <dbReference type="NCBI Taxonomy" id="434347"/>
    <lineage>
        <taxon>Bacteria</taxon>
        <taxon>Bacillati</taxon>
        <taxon>Actinomycetota</taxon>
        <taxon>Actinomycetes</taxon>
        <taxon>Propionibacteriales</taxon>
        <taxon>Kribbellaceae</taxon>
        <taxon>Kribbella</taxon>
    </lineage>
</organism>
<gene>
    <name evidence="2" type="ORF">GCM10009804_09760</name>
</gene>
<evidence type="ECO:0000256" key="1">
    <source>
        <dbReference type="SAM" id="MobiDB-lite"/>
    </source>
</evidence>
<accession>A0ABP4N350</accession>
<protein>
    <recommendedName>
        <fullName evidence="4">Protein RecA</fullName>
    </recommendedName>
</protein>
<feature type="compositionally biased region" description="Low complexity" evidence="1">
    <location>
        <begin position="39"/>
        <end position="49"/>
    </location>
</feature>
<dbReference type="EMBL" id="BAAAPH010000002">
    <property type="protein sequence ID" value="GAA1554881.1"/>
    <property type="molecule type" value="Genomic_DNA"/>
</dbReference>
<dbReference type="Proteomes" id="UP001501705">
    <property type="component" value="Unassembled WGS sequence"/>
</dbReference>
<evidence type="ECO:0000313" key="3">
    <source>
        <dbReference type="Proteomes" id="UP001501705"/>
    </source>
</evidence>
<reference evidence="3" key="1">
    <citation type="journal article" date="2019" name="Int. J. Syst. Evol. Microbiol.">
        <title>The Global Catalogue of Microorganisms (GCM) 10K type strain sequencing project: providing services to taxonomists for standard genome sequencing and annotation.</title>
        <authorList>
            <consortium name="The Broad Institute Genomics Platform"/>
            <consortium name="The Broad Institute Genome Sequencing Center for Infectious Disease"/>
            <person name="Wu L."/>
            <person name="Ma J."/>
        </authorList>
    </citation>
    <scope>NUCLEOTIDE SEQUENCE [LARGE SCALE GENOMIC DNA]</scope>
    <source>
        <strain evidence="3">JCM 15572</strain>
    </source>
</reference>
<comment type="caution">
    <text evidence="2">The sequence shown here is derived from an EMBL/GenBank/DDBJ whole genome shotgun (WGS) entry which is preliminary data.</text>
</comment>
<name>A0ABP4N350_9ACTN</name>